<sequence>MKLFIILRSFWWILGHKKYSFVRNISFQDGVKSVGKTIDSG</sequence>
<accession>A0A2A5RUA1</accession>
<reference evidence="1 2" key="1">
    <citation type="submission" date="2014-12" db="EMBL/GenBank/DDBJ databases">
        <title>Draft genome sequences of 10 type strains of Lactococcus.</title>
        <authorList>
            <person name="Sun Z."/>
            <person name="Zhong Z."/>
            <person name="Liu W."/>
            <person name="Zhang W."/>
            <person name="Zhang H."/>
        </authorList>
    </citation>
    <scope>NUCLEOTIDE SEQUENCE [LARGE SCALE GENOMIC DNA]</scope>
    <source>
        <strain evidence="1 2">DSM 6634</strain>
    </source>
</reference>
<name>A0A2A5RUA1_9LACT</name>
<dbReference type="AlphaFoldDB" id="A0A2A5RUA1"/>
<protein>
    <submittedName>
        <fullName evidence="1">Uncharacterized protein</fullName>
    </submittedName>
</protein>
<comment type="caution">
    <text evidence="1">The sequence shown here is derived from an EMBL/GenBank/DDBJ whole genome shotgun (WGS) entry which is preliminary data.</text>
</comment>
<evidence type="ECO:0000313" key="1">
    <source>
        <dbReference type="EMBL" id="PCS03961.1"/>
    </source>
</evidence>
<dbReference type="Proteomes" id="UP000218282">
    <property type="component" value="Unassembled WGS sequence"/>
</dbReference>
<evidence type="ECO:0000313" key="2">
    <source>
        <dbReference type="Proteomes" id="UP000218282"/>
    </source>
</evidence>
<proteinExistence type="predicted"/>
<organism evidence="1 2">
    <name type="scientific">Pseudolactococcus piscium</name>
    <dbReference type="NCBI Taxonomy" id="1364"/>
    <lineage>
        <taxon>Bacteria</taxon>
        <taxon>Bacillati</taxon>
        <taxon>Bacillota</taxon>
        <taxon>Bacilli</taxon>
        <taxon>Lactobacillales</taxon>
        <taxon>Streptococcaceae</taxon>
        <taxon>Pseudolactococcus</taxon>
    </lineage>
</organism>
<dbReference type="EMBL" id="JXJW01000042">
    <property type="protein sequence ID" value="PCS03961.1"/>
    <property type="molecule type" value="Genomic_DNA"/>
</dbReference>
<keyword evidence="2" id="KW-1185">Reference proteome</keyword>
<gene>
    <name evidence="1" type="ORF">RU86_GL001791</name>
</gene>